<accession>A0AAW1P1E5</accession>
<evidence type="ECO:0000313" key="5">
    <source>
        <dbReference type="Proteomes" id="UP001465755"/>
    </source>
</evidence>
<dbReference type="Gene3D" id="3.30.900.10">
    <property type="entry name" value="HORMA domain"/>
    <property type="match status" value="1"/>
</dbReference>
<feature type="compositionally biased region" description="Polar residues" evidence="2">
    <location>
        <begin position="423"/>
        <end position="436"/>
    </location>
</feature>
<dbReference type="InterPro" id="IPR036570">
    <property type="entry name" value="HORMA_dom_sf"/>
</dbReference>
<feature type="compositionally biased region" description="Low complexity" evidence="2">
    <location>
        <begin position="405"/>
        <end position="416"/>
    </location>
</feature>
<dbReference type="AlphaFoldDB" id="A0AAW1P1E5"/>
<evidence type="ECO:0000313" key="4">
    <source>
        <dbReference type="EMBL" id="KAK9803838.1"/>
    </source>
</evidence>
<evidence type="ECO:0000259" key="3">
    <source>
        <dbReference type="Pfam" id="PF10033"/>
    </source>
</evidence>
<gene>
    <name evidence="4" type="ORF">WJX73_005890</name>
</gene>
<dbReference type="PANTHER" id="PTHR13430">
    <property type="match status" value="1"/>
</dbReference>
<feature type="compositionally biased region" description="Polar residues" evidence="2">
    <location>
        <begin position="300"/>
        <end position="309"/>
    </location>
</feature>
<dbReference type="InterPro" id="IPR018731">
    <property type="entry name" value="Atg13_N"/>
</dbReference>
<feature type="compositionally biased region" description="Polar residues" evidence="2">
    <location>
        <begin position="579"/>
        <end position="590"/>
    </location>
</feature>
<proteinExistence type="predicted"/>
<feature type="compositionally biased region" description="Low complexity" evidence="2">
    <location>
        <begin position="480"/>
        <end position="517"/>
    </location>
</feature>
<comment type="caution">
    <text evidence="4">The sequence shown here is derived from an EMBL/GenBank/DDBJ whole genome shotgun (WGS) entry which is preliminary data.</text>
</comment>
<feature type="domain" description="Autophagy-related protein 13 N-terminal" evidence="3">
    <location>
        <begin position="15"/>
        <end position="214"/>
    </location>
</feature>
<organism evidence="4 5">
    <name type="scientific">Symbiochloris irregularis</name>
    <dbReference type="NCBI Taxonomy" id="706552"/>
    <lineage>
        <taxon>Eukaryota</taxon>
        <taxon>Viridiplantae</taxon>
        <taxon>Chlorophyta</taxon>
        <taxon>core chlorophytes</taxon>
        <taxon>Trebouxiophyceae</taxon>
        <taxon>Trebouxiales</taxon>
        <taxon>Trebouxiaceae</taxon>
        <taxon>Symbiochloris</taxon>
    </lineage>
</organism>
<keyword evidence="1" id="KW-0072">Autophagy</keyword>
<dbReference type="GO" id="GO:0000423">
    <property type="term" value="P:mitophagy"/>
    <property type="evidence" value="ECO:0007669"/>
    <property type="project" value="TreeGrafter"/>
</dbReference>
<keyword evidence="5" id="KW-1185">Reference proteome</keyword>
<protein>
    <recommendedName>
        <fullName evidence="3">Autophagy-related protein 13 N-terminal domain-containing protein</fullName>
    </recommendedName>
</protein>
<dbReference type="Pfam" id="PF10033">
    <property type="entry name" value="ATG13"/>
    <property type="match status" value="1"/>
</dbReference>
<feature type="region of interest" description="Disordered" evidence="2">
    <location>
        <begin position="300"/>
        <end position="610"/>
    </location>
</feature>
<feature type="region of interest" description="Disordered" evidence="2">
    <location>
        <begin position="240"/>
        <end position="278"/>
    </location>
</feature>
<dbReference type="EMBL" id="JALJOQ010000055">
    <property type="protein sequence ID" value="KAK9803838.1"/>
    <property type="molecule type" value="Genomic_DNA"/>
</dbReference>
<dbReference type="GO" id="GO:0005829">
    <property type="term" value="C:cytosol"/>
    <property type="evidence" value="ECO:0007669"/>
    <property type="project" value="TreeGrafter"/>
</dbReference>
<reference evidence="4 5" key="1">
    <citation type="journal article" date="2024" name="Nat. Commun.">
        <title>Phylogenomics reveals the evolutionary origins of lichenization in chlorophyte algae.</title>
        <authorList>
            <person name="Puginier C."/>
            <person name="Libourel C."/>
            <person name="Otte J."/>
            <person name="Skaloud P."/>
            <person name="Haon M."/>
            <person name="Grisel S."/>
            <person name="Petersen M."/>
            <person name="Berrin J.G."/>
            <person name="Delaux P.M."/>
            <person name="Dal Grande F."/>
            <person name="Keller J."/>
        </authorList>
    </citation>
    <scope>NUCLEOTIDE SEQUENCE [LARGE SCALE GENOMIC DNA]</scope>
    <source>
        <strain evidence="4 5">SAG 2036</strain>
    </source>
</reference>
<feature type="compositionally biased region" description="Low complexity" evidence="2">
    <location>
        <begin position="689"/>
        <end position="705"/>
    </location>
</feature>
<evidence type="ECO:0000256" key="1">
    <source>
        <dbReference type="ARBA" id="ARBA00023006"/>
    </source>
</evidence>
<dbReference type="GO" id="GO:0034727">
    <property type="term" value="P:piecemeal microautophagy of the nucleus"/>
    <property type="evidence" value="ECO:0007669"/>
    <property type="project" value="TreeGrafter"/>
</dbReference>
<dbReference type="Proteomes" id="UP001465755">
    <property type="component" value="Unassembled WGS sequence"/>
</dbReference>
<name>A0AAW1P1E5_9CHLO</name>
<sequence length="841" mass="87111">MTDKARLEQIVGECIVKAAQIVLVSRVNAPTKPVAPDQRKCWFNLQIEELPVTQSELEHWKRHVTTPLVLEIYLQPGQPGRLTAAFTRPSSPSDANASEQARGMLLERWTLQYLHSAPEDRAGTARARLDTPAVYKRMVIMLRSLYSYVRMLPAFRMSRTSKRNPGASFSLQYTIARSPPSAAAAGKALSSMQRFAFTPLDTPWGTLSMGVQYSASAALSLLEQMSAPVAHPQVITDYVGGQQASGRPRSSLSTCLQRATTSQLPDPSSSPPVTTGAGILRTVSTPVAPLVRRSSWSLQNSALQESGTPYGTPPTPESAPQQPSQPHRPSPATGGGQLSRQVAAHQQQLQAGQGQVPFAPGTPVSTGHLRDGVQRISGTPPKHPTSLMARMSSGTAPAPSRPVQSSATSGAGSSGAPDPEAEQGTSTGAASVQRRTSAPVCIPGSSRACASSGDLWSLGQDPRPGHRARRESSARAKGPSKLSSGESAGASSAPATSHTMALPAGAAEGQAGAGLADARGDAQQADKRLAGASGGDSMAAPPTPTAPQHHPLHLASEDISEASSYPASCSPLLPFALTPTGQSLDPQAQHSLPRHGPSPPMSGRAGGALSLVRRMPSWSLRSSVLADQPPPTLMGYSVSPVAHDSLDSSMWSGSTPKHAGAAGAGSGRQRSGLPSPAPSPPTGRGFTRQISGSSASGQGSYRQGQPSTPTGAETSDRMHSLTSEDAEADALPFALDAEGSTTPSGSVGLGAAGPRGVEGSWRKPGADACGSLSGRKDEEVGAFVRLIQEARPLDSSMLAANSLAVPADDAFGADSSLSPADGACKVFNRLRLRHKLADTEI</sequence>
<feature type="region of interest" description="Disordered" evidence="2">
    <location>
        <begin position="735"/>
        <end position="775"/>
    </location>
</feature>
<feature type="compositionally biased region" description="Basic and acidic residues" evidence="2">
    <location>
        <begin position="518"/>
        <end position="529"/>
    </location>
</feature>
<dbReference type="GO" id="GO:1990316">
    <property type="term" value="C:Atg1/ULK1 kinase complex"/>
    <property type="evidence" value="ECO:0007669"/>
    <property type="project" value="InterPro"/>
</dbReference>
<feature type="region of interest" description="Disordered" evidence="2">
    <location>
        <begin position="623"/>
        <end position="721"/>
    </location>
</feature>
<evidence type="ECO:0000256" key="2">
    <source>
        <dbReference type="SAM" id="MobiDB-lite"/>
    </source>
</evidence>
<dbReference type="GO" id="GO:0000407">
    <property type="term" value="C:phagophore assembly site"/>
    <property type="evidence" value="ECO:0007669"/>
    <property type="project" value="TreeGrafter"/>
</dbReference>
<feature type="compositionally biased region" description="Low complexity" evidence="2">
    <location>
        <begin position="341"/>
        <end position="356"/>
    </location>
</feature>
<feature type="compositionally biased region" description="Low complexity" evidence="2">
    <location>
        <begin position="318"/>
        <end position="331"/>
    </location>
</feature>
<feature type="compositionally biased region" description="Polar residues" evidence="2">
    <location>
        <begin position="242"/>
        <end position="273"/>
    </location>
</feature>
<dbReference type="GO" id="GO:0034497">
    <property type="term" value="P:protein localization to phagophore assembly site"/>
    <property type="evidence" value="ECO:0007669"/>
    <property type="project" value="TreeGrafter"/>
</dbReference>
<dbReference type="InterPro" id="IPR040182">
    <property type="entry name" value="ATG13"/>
</dbReference>
<dbReference type="PANTHER" id="PTHR13430:SF4">
    <property type="entry name" value="AUTOPHAGY-RELATED PROTEIN 13"/>
    <property type="match status" value="1"/>
</dbReference>